<keyword evidence="3" id="KW-1185">Reference proteome</keyword>
<organism evidence="2 3">
    <name type="scientific">Lipomyces starkeyi NRRL Y-11557</name>
    <dbReference type="NCBI Taxonomy" id="675824"/>
    <lineage>
        <taxon>Eukaryota</taxon>
        <taxon>Fungi</taxon>
        <taxon>Dikarya</taxon>
        <taxon>Ascomycota</taxon>
        <taxon>Saccharomycotina</taxon>
        <taxon>Lipomycetes</taxon>
        <taxon>Lipomycetales</taxon>
        <taxon>Lipomycetaceae</taxon>
        <taxon>Lipomyces</taxon>
    </lineage>
</organism>
<feature type="transmembrane region" description="Helical" evidence="1">
    <location>
        <begin position="133"/>
        <end position="152"/>
    </location>
</feature>
<reference evidence="2 3" key="1">
    <citation type="journal article" date="2016" name="Proc. Natl. Acad. Sci. U.S.A.">
        <title>Comparative genomics of biotechnologically important yeasts.</title>
        <authorList>
            <person name="Riley R."/>
            <person name="Haridas S."/>
            <person name="Wolfe K.H."/>
            <person name="Lopes M.R."/>
            <person name="Hittinger C.T."/>
            <person name="Goeker M."/>
            <person name="Salamov A.A."/>
            <person name="Wisecaver J.H."/>
            <person name="Long T.M."/>
            <person name="Calvey C.H."/>
            <person name="Aerts A.L."/>
            <person name="Barry K.W."/>
            <person name="Choi C."/>
            <person name="Clum A."/>
            <person name="Coughlan A.Y."/>
            <person name="Deshpande S."/>
            <person name="Douglass A.P."/>
            <person name="Hanson S.J."/>
            <person name="Klenk H.-P."/>
            <person name="LaButti K.M."/>
            <person name="Lapidus A."/>
            <person name="Lindquist E.A."/>
            <person name="Lipzen A.M."/>
            <person name="Meier-Kolthoff J.P."/>
            <person name="Ohm R.A."/>
            <person name="Otillar R.P."/>
            <person name="Pangilinan J.L."/>
            <person name="Peng Y."/>
            <person name="Rokas A."/>
            <person name="Rosa C.A."/>
            <person name="Scheuner C."/>
            <person name="Sibirny A.A."/>
            <person name="Slot J.C."/>
            <person name="Stielow J.B."/>
            <person name="Sun H."/>
            <person name="Kurtzman C.P."/>
            <person name="Blackwell M."/>
            <person name="Grigoriev I.V."/>
            <person name="Jeffries T.W."/>
        </authorList>
    </citation>
    <scope>NUCLEOTIDE SEQUENCE [LARGE SCALE GENOMIC DNA]</scope>
    <source>
        <strain evidence="2 3">NRRL Y-11557</strain>
    </source>
</reference>
<keyword evidence="1" id="KW-0472">Membrane</keyword>
<sequence length="214" mass="24826">MDRRERIHRCVHMRVMNSRHRLPYLIAFRRSKVNDIVSQGPSIDANIKWILSNMTRVYKPWLRDGSLADGWGQNNAVSADLLSTILSELGEVYFSLIRQNIEIANMYREESEMYNNGSRVNMVITVLKLGGGAYGWLTVYAVQLTSALLGVFRTLRRKNILPWEVQDPVQILQRSLQHSSINESSRLRFRQQFEIFRDGNPVVLSKEQSWNATE</sequence>
<keyword evidence="1" id="KW-0812">Transmembrane</keyword>
<dbReference type="EMBL" id="KV454297">
    <property type="protein sequence ID" value="ODQ71727.1"/>
    <property type="molecule type" value="Genomic_DNA"/>
</dbReference>
<protein>
    <submittedName>
        <fullName evidence="2">Uncharacterized protein</fullName>
    </submittedName>
</protein>
<dbReference type="Proteomes" id="UP000094385">
    <property type="component" value="Unassembled WGS sequence"/>
</dbReference>
<proteinExistence type="predicted"/>
<evidence type="ECO:0000256" key="1">
    <source>
        <dbReference type="SAM" id="Phobius"/>
    </source>
</evidence>
<evidence type="ECO:0000313" key="2">
    <source>
        <dbReference type="EMBL" id="ODQ71727.1"/>
    </source>
</evidence>
<dbReference type="OrthoDB" id="5412569at2759"/>
<accession>A0A1E3Q3X7</accession>
<name>A0A1E3Q3X7_LIPST</name>
<evidence type="ECO:0000313" key="3">
    <source>
        <dbReference type="Proteomes" id="UP000094385"/>
    </source>
</evidence>
<dbReference type="AlphaFoldDB" id="A0A1E3Q3X7"/>
<keyword evidence="1" id="KW-1133">Transmembrane helix</keyword>
<gene>
    <name evidence="2" type="ORF">LIPSTDRAFT_330003</name>
</gene>